<evidence type="ECO:0000256" key="5">
    <source>
        <dbReference type="SAM" id="MobiDB-lite"/>
    </source>
</evidence>
<dbReference type="Proteomes" id="UP000808372">
    <property type="component" value="Chromosome 38"/>
</dbReference>
<evidence type="ECO:0000256" key="3">
    <source>
        <dbReference type="ARBA" id="ARBA00023180"/>
    </source>
</evidence>
<dbReference type="GO" id="GO:0031012">
    <property type="term" value="C:extracellular matrix"/>
    <property type="evidence" value="ECO:0007669"/>
    <property type="project" value="TreeGrafter"/>
</dbReference>
<evidence type="ECO:0000256" key="1">
    <source>
        <dbReference type="ARBA" id="ARBA00022737"/>
    </source>
</evidence>
<dbReference type="PROSITE" id="PS51233">
    <property type="entry name" value="VWFD"/>
    <property type="match status" value="4"/>
</dbReference>
<dbReference type="Pfam" id="PF08742">
    <property type="entry name" value="C8"/>
    <property type="match status" value="3"/>
</dbReference>
<dbReference type="InterPro" id="IPR001007">
    <property type="entry name" value="VWF_dom"/>
</dbReference>
<evidence type="ECO:0000313" key="9">
    <source>
        <dbReference type="RefSeq" id="XP_038833529.1"/>
    </source>
</evidence>
<feature type="domain" description="CTCK" evidence="6">
    <location>
        <begin position="2589"/>
        <end position="2678"/>
    </location>
</feature>
<evidence type="ECO:0000259" key="7">
    <source>
        <dbReference type="PROSITE" id="PS51233"/>
    </source>
</evidence>
<keyword evidence="8" id="KW-1185">Reference proteome</keyword>
<dbReference type="SUPFAM" id="SSF57603">
    <property type="entry name" value="FnI-like domain"/>
    <property type="match status" value="1"/>
</dbReference>
<reference evidence="9" key="1">
    <citation type="submission" date="2025-08" db="UniProtKB">
        <authorList>
            <consortium name="RefSeq"/>
        </authorList>
    </citation>
    <scope>IDENTIFICATION</scope>
    <source>
        <tissue evidence="9">White muscle</tissue>
    </source>
</reference>
<dbReference type="SMART" id="SM00041">
    <property type="entry name" value="CT"/>
    <property type="match status" value="1"/>
</dbReference>
<dbReference type="GO" id="GO:0005615">
    <property type="term" value="C:extracellular space"/>
    <property type="evidence" value="ECO:0007669"/>
    <property type="project" value="TreeGrafter"/>
</dbReference>
<dbReference type="SUPFAM" id="SSF57567">
    <property type="entry name" value="Serine protease inhibitors"/>
    <property type="match status" value="2"/>
</dbReference>
<keyword evidence="1" id="KW-0677">Repeat</keyword>
<dbReference type="SMART" id="SM00832">
    <property type="entry name" value="C8"/>
    <property type="match status" value="3"/>
</dbReference>
<evidence type="ECO:0000259" key="6">
    <source>
        <dbReference type="PROSITE" id="PS01225"/>
    </source>
</evidence>
<keyword evidence="3" id="KW-0325">Glycoprotein</keyword>
<dbReference type="RefSeq" id="XP_038833529.1">
    <property type="nucleotide sequence ID" value="XM_038977601.1"/>
</dbReference>
<feature type="domain" description="VWFD" evidence="7">
    <location>
        <begin position="2137"/>
        <end position="2318"/>
    </location>
</feature>
<dbReference type="Gene3D" id="2.10.25.10">
    <property type="entry name" value="Laminin"/>
    <property type="match status" value="1"/>
</dbReference>
<dbReference type="InterPro" id="IPR036084">
    <property type="entry name" value="Ser_inhib-like_sf"/>
</dbReference>
<dbReference type="PROSITE" id="PS01185">
    <property type="entry name" value="CTCK_1"/>
    <property type="match status" value="1"/>
</dbReference>
<feature type="compositionally biased region" description="Low complexity" evidence="5">
    <location>
        <begin position="1255"/>
        <end position="1947"/>
    </location>
</feature>
<dbReference type="GeneID" id="120031781"/>
<dbReference type="InterPro" id="IPR014853">
    <property type="entry name" value="VWF/SSPO/ZAN-like_Cys-rich_dom"/>
</dbReference>
<feature type="region of interest" description="Disordered" evidence="5">
    <location>
        <begin position="2003"/>
        <end position="2060"/>
    </location>
</feature>
<dbReference type="SMART" id="SM00216">
    <property type="entry name" value="VWD"/>
    <property type="match status" value="3"/>
</dbReference>
<feature type="domain" description="VWFD" evidence="7">
    <location>
        <begin position="885"/>
        <end position="1060"/>
    </location>
</feature>
<dbReference type="CDD" id="cd19941">
    <property type="entry name" value="TIL"/>
    <property type="match status" value="1"/>
</dbReference>
<protein>
    <submittedName>
        <fullName evidence="9">Mucin-2-like</fullName>
    </submittedName>
</protein>
<keyword evidence="2 4" id="KW-1015">Disulfide bond</keyword>
<comment type="caution">
    <text evidence="4">Lacks conserved residue(s) required for the propagation of feature annotation.</text>
</comment>
<gene>
    <name evidence="9" type="primary">LOC120031781</name>
</gene>
<dbReference type="InterPro" id="IPR001846">
    <property type="entry name" value="VWF_type-D"/>
</dbReference>
<dbReference type="SMART" id="SM00215">
    <property type="entry name" value="VWC_out"/>
    <property type="match status" value="2"/>
</dbReference>
<evidence type="ECO:0000256" key="2">
    <source>
        <dbReference type="ARBA" id="ARBA00023157"/>
    </source>
</evidence>
<sequence length="2681" mass="293198">MIVPWQRFLTITDYKRKSSHVSDANATLPDELNTSFSHFVQNNSELPRRAPEDNEGYLLMVSTDNVSQAVIPNCFKMSTVIPVPKKGKTGELGSMVPPGWTLVAVLLSLVSGTDVCKTFGSGVVQMFNGTVFYVRSTCPFTLTRFTHNRVDCDITVRRGENGLLEYVEINVNKIQTRILYNGTIFVEQRMVSLPYDHTYQHVFQYGINTKLRSTVLPLSVIWSSVGVGIDSLWVKLEQELVLGMTGLCGRPDIPDDRQRLIAESVLSEDGCQIMDSLLTKSTVCQKFISNYVECLQANTSKYITLCKENIYGHEQEHYVGCAFYKEIAHRCQTSYAWRTLTHCPEFSCPGELHFEEQGDAFVPTCSNPAPRTNDQDITSTCVCPQGQVLNDRAEGHYCVSVSACPCVYAGRNYAPREERRTKCQTCECDNGKWKCSQNSCPSRCVIEGQFVTTFDGKQYALPGKCTYMASKGFNWTISIHFSETTSSIQNVFLQIYQNTYRFSHNSVQFEKEEIRELHQSDNAIVFWQSSMYVQVLTSFGMKIQVQMSPDLQLYITLPQSEVGMPEGLCGNYNTDTTDDFTTSSGIVENAAEPFALSWSVGDCPVNIPKVCISTDNEIFADEKCHPLRDPSGIFAKCYDHVPTDNYHKACIQRTCTCGTGLQQCLCVALANYAKACANQGITVGDWRRATNCTVSCENNQRFDYEMQACNSTCLSLSRPDPRCGVEDAPVEGCGCLEGTHLTGGLTCTSKAQCPCHHQGGVTPPGPVIIDGRQCKCEDGELLCSEDCGCTQGKVCVHCSQLSIDTAQTTCASLSKPTSAVQSCTSGCYCPGGQLEDHRGVCVTVDNCTCQYSGRVFKAGQSVKTNCRTCTCHHAQWSCVDEPCPGTCLVYGNGHYQTFDSKWYRYDGNCQYTLVEDGCGSEAGSFSVKVESVPCCDEALTCSRTIVLDLLGNVTLTLNEMKVTRRLQGGWASLEAEPLYSTHTVGLYIMISVPSRGLTLIWDKHTRLTVILDDRWRNRVCGLCGNFDSNEMNDLQISGSSVVSSPLAFGNSWKTATPPCSDVTNEVFPCQRHSYCSAWAERRCMILRGDTFKDCHLKVDPEPYYQACVLESCSCEFEGKFLGFCTAVAAYAEACSDQDVCVRWRTPDMCPVYCDYYNEQGHSSWHYDPCGQIKTCGKNNLFTGKLEGCYPRCPAEAPYYDENTRSCSTLDNCTCYSNETMVKPGTVIRKPTEKCTCEQGRINCGPDQTTTPPEPTTTATQPTTMITTPEPTTTILTTTPEYTTTPTQPTTTPEPTTTATPSTTMISTPEPTTTILTTTPEPTTTATQPTTMITTPEPTTTILTTTPEYTTTATQPTTTPEPTTTATPSTTMISTPEPTTTILTTTPEPTTTPTQPTTTPEPTTTATQSTTIISTPEPTTTILTTTPEPTTTPIQPTTTPEPTTTATQSTTMRTTPEPTTTILTTTPEPTTTATQPTTMRSTPEPTTTILTTTPEPTTTPTQPTTTPEPTTTATQSTTMITTPEPTTTILTTTPEPTTTPTQPTTTPEPTTTATPSTTMISTPEPTTTILTTTPEPTTTATQPTTMITTPEPTTTILTTTPEPTTTATQPTTTPEPTTTATPSTTMRSTPEPTTTILTTTPEPTTTATQPTTTPEPTTTATQSTTMISTPEPTTTATPSTTMRSTPEPTTTILTTTPEPTTTATQPTTTPEPTTTATQPTTTPEPTTTATPSTTMRSTPEPTTTILTTTPEPTTTATQSTTMRSTPEPTTTILTTTPEYTTTPKQPTTTPEPTTTATQSTTMRSTPEPTTILTTTPASTTTPTQPTNTPEYTTTPTQPTTTPESTTTPTQPTTTPASTTAPTQPTATPESTTTPTQPTTTPEYTTTPTQPTTTPEYTTTPTEPTTTPEYTTTPTQPTTTPTQPTSTPESTTTPTQPTTTRTTPEYTTTLFPTIVTGPTNTQHSSPVVYVLSTTAGQNTTAEATTAYTETTTKLTSTQPTTTFSYSTTKYVEPTSTTEPTSEGPPTEATTLYTSQLTTSSTRSPTTSESTTSTRPTTMSTTISTESTTRTICECRDLKRNQIWACGEKWTEDCFNKTCKDGKIEMTSVTCPNPVRPTMCPRGQMVRVSDGCCDYWKCDCRCDVYGDPHYISFQGVTFDFLDNCTYILVKERTLRHHLTVAVDNYFCIPELDGSCAKGIILQYQNNTATVSIVPDEYRVKSTLNQKNVEPPYEENGIRFETTGYMVSVYIPEIRSHISLTPSNTLTVTLAMEHFLNNTQGQCGVCGGSSCVRRSGETEADSCCDKTAYDWIYEDPLKPECSAAPRDVPCHPPGPPPPPCPGSPLCDLLHHPVFANCSRRVDLSQLERNCRFDSCGRNDMACSPLEQAVEECKKAGICVNWRQLTNGTCAIGCPTGMVYRECQGQLDDYCHGGVRVQGRVLEEVKAGCFCLRGQFRAEEHKKICVSDCPYCKGPLGEYKQLGETWQSNCQVCTCNNRTKTEECQPNLPSPAPFCSQNSVLVTGCCGEQTCVEKTCNYNGRTYKVGDRWTDLALPCESYSCTREGTQTVKRVCPHQNCSEEDRVWDEQHCCYTCNQTCATRVSSVNITVDNCTATLQLPTCQGQCGTETRWVVARSILQLEQKWECCRVRSHERKSVNLTCTGGSVMPHLYAHVTSCECHNCSILQ</sequence>
<name>A0A8U0TY57_SALNM</name>
<evidence type="ECO:0000256" key="4">
    <source>
        <dbReference type="PROSITE-ProRule" id="PRU00039"/>
    </source>
</evidence>
<feature type="domain" description="VWFD" evidence="7">
    <location>
        <begin position="114"/>
        <end position="285"/>
    </location>
</feature>
<dbReference type="KEGG" id="snh:120031781"/>
<feature type="disulfide bond" evidence="4">
    <location>
        <begin position="2607"/>
        <end position="2656"/>
    </location>
</feature>
<feature type="domain" description="VWFD" evidence="7">
    <location>
        <begin position="442"/>
        <end position="612"/>
    </location>
</feature>
<dbReference type="PANTHER" id="PTHR11339">
    <property type="entry name" value="EXTRACELLULAR MATRIX GLYCOPROTEIN RELATED"/>
    <property type="match status" value="1"/>
</dbReference>
<evidence type="ECO:0000313" key="8">
    <source>
        <dbReference type="Proteomes" id="UP000808372"/>
    </source>
</evidence>
<dbReference type="InterPro" id="IPR006207">
    <property type="entry name" value="Cys_knot_C"/>
</dbReference>
<organism evidence="8 9">
    <name type="scientific">Salvelinus namaycush</name>
    <name type="common">Lake trout</name>
    <name type="synonym">Salmo namaycush</name>
    <dbReference type="NCBI Taxonomy" id="8040"/>
    <lineage>
        <taxon>Eukaryota</taxon>
        <taxon>Metazoa</taxon>
        <taxon>Chordata</taxon>
        <taxon>Craniata</taxon>
        <taxon>Vertebrata</taxon>
        <taxon>Euteleostomi</taxon>
        <taxon>Actinopterygii</taxon>
        <taxon>Neopterygii</taxon>
        <taxon>Teleostei</taxon>
        <taxon>Protacanthopterygii</taxon>
        <taxon>Salmoniformes</taxon>
        <taxon>Salmonidae</taxon>
        <taxon>Salmoninae</taxon>
        <taxon>Salvelinus</taxon>
    </lineage>
</organism>
<dbReference type="SMART" id="SM00214">
    <property type="entry name" value="VWC"/>
    <property type="match status" value="5"/>
</dbReference>
<dbReference type="PROSITE" id="PS01225">
    <property type="entry name" value="CTCK_2"/>
    <property type="match status" value="1"/>
</dbReference>
<dbReference type="Pfam" id="PF00094">
    <property type="entry name" value="VWD"/>
    <property type="match status" value="4"/>
</dbReference>
<feature type="region of interest" description="Disordered" evidence="5">
    <location>
        <begin position="1245"/>
        <end position="1961"/>
    </location>
</feature>
<dbReference type="InterPro" id="IPR050780">
    <property type="entry name" value="Mucin_vWF_Thrombospondin_sf"/>
</dbReference>
<accession>A0A8U0TY57</accession>
<dbReference type="PANTHER" id="PTHR11339:SF408">
    <property type="entry name" value="MUCIN-5B"/>
    <property type="match status" value="1"/>
</dbReference>
<proteinExistence type="predicted"/>